<evidence type="ECO:0000313" key="4">
    <source>
        <dbReference type="EMBL" id="PTB45853.1"/>
    </source>
</evidence>
<sequence>MADFLASFNFREEESGLDGRPCTGVEELQLQFRDVFDGKVTDTRAERVAIRLDLAASAELTLGVSAGENNVLEGLSALDPSLGGALSTGISTDTEEGSVARVVLVDDAVMNQSSDEPVLQTSVANHIADAISQVDGSEWTLRDSSRGANGWVFTFICKGSMQHWQRQNKSQLKTLVADYSHRELDPLLGSRPAFDCRGSITISFSRKSRTVSIEYDHTPLHRTVAELSTLYKPLIPRHPLPTAEKKSKAPRQPGAQKKKRAADKATNGEGNKSRKRKRKGDDAVVSEEQGVTEIDASLPTEIQTFTGQVGGEEDSSLAGQQQQQQQQQPPQADQSAQISAAGQVVINVTPEEAERRRNVAVAMLQQAAVDPESLSPEQFNIFANQSPDLQKESLNMLVRYGAERLRIVHPGSKEGSAQPQSPASSSTPAVQSNVQQDPSGPVTTSGLVLHTATSTNTKKGRKKNQTASTGDNGVAEEATTTGETKKTRRRGPAKSRNSCVPCKQRKVKCPKETPICNECREAGLICEFPAPKRRKPRSSALITAEDEAERNKVDEPLGEVQDDEPQLEDHQQLDDDDDAEGFPDIEDEHVHTQLPIEGVLPNNLNVADWEANHHPATYFPSTTMGASETGTSQPSHTAGVPISDLVNLIMPSGRPYYSNMPATDMPEQTLARQRKSPTQSSAQRGPGRNMTARPAQDEDHHSSVNPTSVSEWSGDDSPVTQAAAVVAAVVTSMQDQNSHESVYGLSESSGNRGSAWRSANAQQPSMGVSQKQGVSAAALQRSGAASPINDAPRTNSLKGKQHSKRGAVHNSPTADQQPNAHGSGLQTQVGIAGSSAYNSYDRYSSTRATETAPTDRISYEPYSYQRDAVGTTPYSGYGHGPLATTSAASMPSQPANTEIPAADRPGAQTYGPYTNSAPRNPSHHHSASYLGIRANAQAQDFNSNLDSSQDSRQVFHMRSQSATSRLGQSGMKQDQNYMTYPSHIQQQQQTSHQRAPQQHEQHAQHAQHAQQSNQHQTWYNFNNHPSTSYASAAGGHGSGYSWNLPGDS</sequence>
<dbReference type="CDD" id="cd00067">
    <property type="entry name" value="GAL4"/>
    <property type="match status" value="1"/>
</dbReference>
<accession>A0A2T3ZM33</accession>
<proteinExistence type="predicted"/>
<dbReference type="PRINTS" id="PR00755">
    <property type="entry name" value="AFLATOXINBRP"/>
</dbReference>
<dbReference type="Pfam" id="PF00172">
    <property type="entry name" value="Zn_clus"/>
    <property type="match status" value="1"/>
</dbReference>
<feature type="compositionally biased region" description="Polar residues" evidence="2">
    <location>
        <begin position="886"/>
        <end position="896"/>
    </location>
</feature>
<dbReference type="InterPro" id="IPR001138">
    <property type="entry name" value="Zn2Cys6_DnaBD"/>
</dbReference>
<dbReference type="SMART" id="SM00066">
    <property type="entry name" value="GAL4"/>
    <property type="match status" value="1"/>
</dbReference>
<feature type="compositionally biased region" description="Polar residues" evidence="2">
    <location>
        <begin position="942"/>
        <end position="984"/>
    </location>
</feature>
<evidence type="ECO:0000313" key="5">
    <source>
        <dbReference type="Proteomes" id="UP000240493"/>
    </source>
</evidence>
<feature type="compositionally biased region" description="Acidic residues" evidence="2">
    <location>
        <begin position="556"/>
        <end position="566"/>
    </location>
</feature>
<dbReference type="GO" id="GO:0000981">
    <property type="term" value="F:DNA-binding transcription factor activity, RNA polymerase II-specific"/>
    <property type="evidence" value="ECO:0007669"/>
    <property type="project" value="InterPro"/>
</dbReference>
<dbReference type="Gene3D" id="4.10.240.10">
    <property type="entry name" value="Zn(2)-C6 fungal-type DNA-binding domain"/>
    <property type="match status" value="1"/>
</dbReference>
<feature type="compositionally biased region" description="Low complexity" evidence="2">
    <location>
        <begin position="416"/>
        <end position="432"/>
    </location>
</feature>
<dbReference type="OrthoDB" id="3249161at2759"/>
<keyword evidence="5" id="KW-1185">Reference proteome</keyword>
<protein>
    <recommendedName>
        <fullName evidence="3">Zn(2)-C6 fungal-type domain-containing protein</fullName>
    </recommendedName>
</protein>
<feature type="compositionally biased region" description="Low complexity" evidence="2">
    <location>
        <begin position="1004"/>
        <end position="1016"/>
    </location>
</feature>
<dbReference type="Proteomes" id="UP000240493">
    <property type="component" value="Unassembled WGS sequence"/>
</dbReference>
<dbReference type="STRING" id="1042311.A0A2T3ZM33"/>
<dbReference type="InterPro" id="IPR036864">
    <property type="entry name" value="Zn2-C6_fun-type_DNA-bd_sf"/>
</dbReference>
<evidence type="ECO:0000259" key="3">
    <source>
        <dbReference type="PROSITE" id="PS50048"/>
    </source>
</evidence>
<feature type="region of interest" description="Disordered" evidence="2">
    <location>
        <begin position="236"/>
        <end position="338"/>
    </location>
</feature>
<feature type="compositionally biased region" description="Low complexity" evidence="2">
    <location>
        <begin position="318"/>
        <end position="338"/>
    </location>
</feature>
<reference evidence="4 5" key="1">
    <citation type="submission" date="2016-07" db="EMBL/GenBank/DDBJ databases">
        <title>Multiple horizontal gene transfer events from other fungi enriched the ability of initially mycotrophic Trichoderma (Ascomycota) to feed on dead plant biomass.</title>
        <authorList>
            <consortium name="DOE Joint Genome Institute"/>
            <person name="Aerts A."/>
            <person name="Atanasova L."/>
            <person name="Chenthamara K."/>
            <person name="Zhang J."/>
            <person name="Grujic M."/>
            <person name="Henrissat B."/>
            <person name="Kuo A."/>
            <person name="Salamov A."/>
            <person name="Lipzen A."/>
            <person name="Labutti K."/>
            <person name="Barry K."/>
            <person name="Miao Y."/>
            <person name="Rahimi M.J."/>
            <person name="Shen Q."/>
            <person name="Grigoriev I.V."/>
            <person name="Kubicek C.P."/>
            <person name="Druzhinina I.S."/>
        </authorList>
    </citation>
    <scope>NUCLEOTIDE SEQUENCE [LARGE SCALE GENOMIC DNA]</scope>
    <source>
        <strain evidence="4 5">CBS 433.97</strain>
    </source>
</reference>
<dbReference type="GO" id="GO:0008270">
    <property type="term" value="F:zinc ion binding"/>
    <property type="evidence" value="ECO:0007669"/>
    <property type="project" value="InterPro"/>
</dbReference>
<name>A0A2T3ZM33_TRIA4</name>
<dbReference type="SUPFAM" id="SSF57701">
    <property type="entry name" value="Zn2/Cys6 DNA-binding domain"/>
    <property type="match status" value="1"/>
</dbReference>
<feature type="domain" description="Zn(2)-C6 fungal-type" evidence="3">
    <location>
        <begin position="498"/>
        <end position="528"/>
    </location>
</feature>
<feature type="region of interest" description="Disordered" evidence="2">
    <location>
        <begin position="657"/>
        <end position="717"/>
    </location>
</feature>
<feature type="region of interest" description="Disordered" evidence="2">
    <location>
        <begin position="533"/>
        <end position="583"/>
    </location>
</feature>
<evidence type="ECO:0000256" key="2">
    <source>
        <dbReference type="SAM" id="MobiDB-lite"/>
    </source>
</evidence>
<feature type="region of interest" description="Disordered" evidence="2">
    <location>
        <begin position="408"/>
        <end position="503"/>
    </location>
</feature>
<feature type="compositionally biased region" description="Polar residues" evidence="2">
    <location>
        <begin position="740"/>
        <end position="773"/>
    </location>
</feature>
<feature type="compositionally biased region" description="Low complexity" evidence="2">
    <location>
        <begin position="985"/>
        <end position="996"/>
    </location>
</feature>
<feature type="compositionally biased region" description="Polar residues" evidence="2">
    <location>
        <begin position="433"/>
        <end position="457"/>
    </location>
</feature>
<feature type="region of interest" description="Disordered" evidence="2">
    <location>
        <begin position="740"/>
        <end position="826"/>
    </location>
</feature>
<keyword evidence="1" id="KW-0539">Nucleus</keyword>
<dbReference type="PROSITE" id="PS00463">
    <property type="entry name" value="ZN2_CY6_FUNGAL_1"/>
    <property type="match status" value="1"/>
</dbReference>
<organism evidence="4 5">
    <name type="scientific">Trichoderma asperellum (strain ATCC 204424 / CBS 433.97 / NBRC 101777)</name>
    <dbReference type="NCBI Taxonomy" id="1042311"/>
    <lineage>
        <taxon>Eukaryota</taxon>
        <taxon>Fungi</taxon>
        <taxon>Dikarya</taxon>
        <taxon>Ascomycota</taxon>
        <taxon>Pezizomycotina</taxon>
        <taxon>Sordariomycetes</taxon>
        <taxon>Hypocreomycetidae</taxon>
        <taxon>Hypocreales</taxon>
        <taxon>Hypocreaceae</taxon>
        <taxon>Trichoderma</taxon>
    </lineage>
</organism>
<dbReference type="PROSITE" id="PS50048">
    <property type="entry name" value="ZN2_CY6_FUNGAL_2"/>
    <property type="match status" value="1"/>
</dbReference>
<evidence type="ECO:0000256" key="1">
    <source>
        <dbReference type="ARBA" id="ARBA00023242"/>
    </source>
</evidence>
<gene>
    <name evidence="4" type="ORF">M441DRAFT_131089</name>
</gene>
<feature type="compositionally biased region" description="Polar residues" evidence="2">
    <location>
        <begin position="810"/>
        <end position="826"/>
    </location>
</feature>
<feature type="region of interest" description="Disordered" evidence="2">
    <location>
        <begin position="942"/>
        <end position="1048"/>
    </location>
</feature>
<feature type="compositionally biased region" description="Polar residues" evidence="2">
    <location>
        <begin position="1017"/>
        <end position="1027"/>
    </location>
</feature>
<feature type="compositionally biased region" description="Acidic residues" evidence="2">
    <location>
        <begin position="574"/>
        <end position="583"/>
    </location>
</feature>
<feature type="region of interest" description="Disordered" evidence="2">
    <location>
        <begin position="886"/>
        <end position="926"/>
    </location>
</feature>
<feature type="region of interest" description="Disordered" evidence="2">
    <location>
        <begin position="620"/>
        <end position="639"/>
    </location>
</feature>
<dbReference type="EMBL" id="KZ679257">
    <property type="protein sequence ID" value="PTB45853.1"/>
    <property type="molecule type" value="Genomic_DNA"/>
</dbReference>
<dbReference type="AlphaFoldDB" id="A0A2T3ZM33"/>
<feature type="compositionally biased region" description="Polar residues" evidence="2">
    <location>
        <begin position="620"/>
        <end position="636"/>
    </location>
</feature>